<dbReference type="Proteomes" id="UP001341840">
    <property type="component" value="Unassembled WGS sequence"/>
</dbReference>
<evidence type="ECO:0000313" key="1">
    <source>
        <dbReference type="EMBL" id="MED6186178.1"/>
    </source>
</evidence>
<proteinExistence type="predicted"/>
<protein>
    <submittedName>
        <fullName evidence="1">Uncharacterized protein</fullName>
    </submittedName>
</protein>
<reference evidence="1 2" key="1">
    <citation type="journal article" date="2023" name="Plants (Basel)">
        <title>Bridging the Gap: Combining Genomics and Transcriptomics Approaches to Understand Stylosanthes scabra, an Orphan Legume from the Brazilian Caatinga.</title>
        <authorList>
            <person name="Ferreira-Neto J.R.C."/>
            <person name="da Silva M.D."/>
            <person name="Binneck E."/>
            <person name="de Melo N.F."/>
            <person name="da Silva R.H."/>
            <person name="de Melo A.L.T.M."/>
            <person name="Pandolfi V."/>
            <person name="Bustamante F.O."/>
            <person name="Brasileiro-Vidal A.C."/>
            <person name="Benko-Iseppon A.M."/>
        </authorList>
    </citation>
    <scope>NUCLEOTIDE SEQUENCE [LARGE SCALE GENOMIC DNA]</scope>
    <source>
        <tissue evidence="1">Leaves</tissue>
    </source>
</reference>
<dbReference type="EMBL" id="JASCZI010181867">
    <property type="protein sequence ID" value="MED6186178.1"/>
    <property type="molecule type" value="Genomic_DNA"/>
</dbReference>
<gene>
    <name evidence="1" type="ORF">PIB30_064288</name>
</gene>
<keyword evidence="2" id="KW-1185">Reference proteome</keyword>
<accession>A0ABU6WNA2</accession>
<comment type="caution">
    <text evidence="1">The sequence shown here is derived from an EMBL/GenBank/DDBJ whole genome shotgun (WGS) entry which is preliminary data.</text>
</comment>
<organism evidence="1 2">
    <name type="scientific">Stylosanthes scabra</name>
    <dbReference type="NCBI Taxonomy" id="79078"/>
    <lineage>
        <taxon>Eukaryota</taxon>
        <taxon>Viridiplantae</taxon>
        <taxon>Streptophyta</taxon>
        <taxon>Embryophyta</taxon>
        <taxon>Tracheophyta</taxon>
        <taxon>Spermatophyta</taxon>
        <taxon>Magnoliopsida</taxon>
        <taxon>eudicotyledons</taxon>
        <taxon>Gunneridae</taxon>
        <taxon>Pentapetalae</taxon>
        <taxon>rosids</taxon>
        <taxon>fabids</taxon>
        <taxon>Fabales</taxon>
        <taxon>Fabaceae</taxon>
        <taxon>Papilionoideae</taxon>
        <taxon>50 kb inversion clade</taxon>
        <taxon>dalbergioids sensu lato</taxon>
        <taxon>Dalbergieae</taxon>
        <taxon>Pterocarpus clade</taxon>
        <taxon>Stylosanthes</taxon>
    </lineage>
</organism>
<sequence>MKLLQTLMLTSNKVGFLLQYRLAKLGFRKKSKAKFSDPDSTATRYAPCFVHAPCFVPLMAACVAVNMVSRQCSVKAFSEIQTILEYHCQILFILCCSSYIFLHSGILK</sequence>
<name>A0ABU6WNA2_9FABA</name>
<evidence type="ECO:0000313" key="2">
    <source>
        <dbReference type="Proteomes" id="UP001341840"/>
    </source>
</evidence>